<dbReference type="RefSeq" id="WP_379864908.1">
    <property type="nucleotide sequence ID" value="NZ_JBHTBW010000031.1"/>
</dbReference>
<proteinExistence type="predicted"/>
<keyword evidence="2" id="KW-1185">Reference proteome</keyword>
<evidence type="ECO:0000313" key="1">
    <source>
        <dbReference type="EMBL" id="MFC7441608.1"/>
    </source>
</evidence>
<dbReference type="Proteomes" id="UP001596500">
    <property type="component" value="Unassembled WGS sequence"/>
</dbReference>
<sequence>MQVRLLGDQALWLEWGKESSHRLHDQVWNVGFIPKRPSIAGRPSSLSGRPAERSATVTAKTKANHAIVAGSCGEITKGTDAG</sequence>
<evidence type="ECO:0000313" key="2">
    <source>
        <dbReference type="Proteomes" id="UP001596500"/>
    </source>
</evidence>
<dbReference type="EMBL" id="JBHTBW010000031">
    <property type="protein sequence ID" value="MFC7441608.1"/>
    <property type="molecule type" value="Genomic_DNA"/>
</dbReference>
<protein>
    <submittedName>
        <fullName evidence="1">Uncharacterized protein</fullName>
    </submittedName>
</protein>
<accession>A0ABW2RKY2</accession>
<name>A0ABW2RKY2_9BACL</name>
<gene>
    <name evidence="1" type="ORF">ACFQNG_10665</name>
</gene>
<comment type="caution">
    <text evidence="1">The sequence shown here is derived from an EMBL/GenBank/DDBJ whole genome shotgun (WGS) entry which is preliminary data.</text>
</comment>
<organism evidence="1 2">
    <name type="scientific">Laceyella putida</name>
    <dbReference type="NCBI Taxonomy" id="110101"/>
    <lineage>
        <taxon>Bacteria</taxon>
        <taxon>Bacillati</taxon>
        <taxon>Bacillota</taxon>
        <taxon>Bacilli</taxon>
        <taxon>Bacillales</taxon>
        <taxon>Thermoactinomycetaceae</taxon>
        <taxon>Laceyella</taxon>
    </lineage>
</organism>
<reference evidence="2" key="1">
    <citation type="journal article" date="2019" name="Int. J. Syst. Evol. Microbiol.">
        <title>The Global Catalogue of Microorganisms (GCM) 10K type strain sequencing project: providing services to taxonomists for standard genome sequencing and annotation.</title>
        <authorList>
            <consortium name="The Broad Institute Genomics Platform"/>
            <consortium name="The Broad Institute Genome Sequencing Center for Infectious Disease"/>
            <person name="Wu L."/>
            <person name="Ma J."/>
        </authorList>
    </citation>
    <scope>NUCLEOTIDE SEQUENCE [LARGE SCALE GENOMIC DNA]</scope>
    <source>
        <strain evidence="2">CGMCC 1.12942</strain>
    </source>
</reference>